<sequence length="177" mass="19966">MLNLNLPRAVGAWLHNLTAQRGASRADATDTVMLWPPTPTRVLASAERIAHKHIAQALALEHPKGFLLAHVPLYKVVKVPKQHSYREWLSRTGLLTVDFVLCDEHGYVRSAIVMPAPEEDPRLTRKRERLLRVLEASGLAVTVWDRAWQSDDSQRLHQHLFPRVMGAGAYTDSPHAH</sequence>
<reference evidence="1 2" key="1">
    <citation type="submission" date="2024-05" db="EMBL/GenBank/DDBJ databases">
        <title>Roseateles sp. DJS-2-20 16S ribosomal RNA gene Genome sequencing and assembly.</title>
        <authorList>
            <person name="Woo H."/>
        </authorList>
    </citation>
    <scope>NUCLEOTIDE SEQUENCE [LARGE SCALE GENOMIC DNA]</scope>
    <source>
        <strain evidence="1 2">DJS-2-20</strain>
    </source>
</reference>
<organism evidence="1 2">
    <name type="scientific">Roseateles paludis</name>
    <dbReference type="NCBI Taxonomy" id="3145238"/>
    <lineage>
        <taxon>Bacteria</taxon>
        <taxon>Pseudomonadati</taxon>
        <taxon>Pseudomonadota</taxon>
        <taxon>Betaproteobacteria</taxon>
        <taxon>Burkholderiales</taxon>
        <taxon>Sphaerotilaceae</taxon>
        <taxon>Roseateles</taxon>
    </lineage>
</organism>
<comment type="caution">
    <text evidence="1">The sequence shown here is derived from an EMBL/GenBank/DDBJ whole genome shotgun (WGS) entry which is preliminary data.</text>
</comment>
<dbReference type="RefSeq" id="WP_347706016.1">
    <property type="nucleotide sequence ID" value="NZ_JBDPZD010000006.1"/>
</dbReference>
<evidence type="ECO:0000313" key="1">
    <source>
        <dbReference type="EMBL" id="MEO3693199.1"/>
    </source>
</evidence>
<dbReference type="Proteomes" id="UP001495147">
    <property type="component" value="Unassembled WGS sequence"/>
</dbReference>
<gene>
    <name evidence="1" type="ORF">ABDJ85_17150</name>
</gene>
<proteinExistence type="predicted"/>
<name>A0ABV0G641_9BURK</name>
<keyword evidence="2" id="KW-1185">Reference proteome</keyword>
<protein>
    <submittedName>
        <fullName evidence="1">DUF2726 domain-containing protein</fullName>
    </submittedName>
</protein>
<dbReference type="EMBL" id="JBDPZD010000006">
    <property type="protein sequence ID" value="MEO3693199.1"/>
    <property type="molecule type" value="Genomic_DNA"/>
</dbReference>
<accession>A0ABV0G641</accession>
<evidence type="ECO:0000313" key="2">
    <source>
        <dbReference type="Proteomes" id="UP001495147"/>
    </source>
</evidence>